<sequence length="342" mass="39940">MMEIKSLPTITLLIVVRNEKNYIEKSLNSLLKQTYPKELTEIIIVDGMSSDGTREIVKKVIEELRRTGISIRMINNPQYILASGWNIGIKNAKGEIVCRIDTHSEIYPDYVEIGVRELLKRKEEKVVCVGGVLENVGDGKMGESIADLFSSKFGMGNSAFRIGVRRPKYTDTAVFGLYWKWIFEKVGYFNEALKRNQDIDLHDRILKEGYKFMTHPDMRIKYYVRNTIRDLMKKAFGDGYWIIASSKSYLRHRVPFYFVLYLLSIPFILLITNSISLLWIRYVYLIPLIMYTLFLFFFSIKDGKSLIRKLLLLFLFPTFHISYGLGSFKAILDMFIFKRVEE</sequence>
<feature type="transmembrane region" description="Helical" evidence="1">
    <location>
        <begin position="254"/>
        <end position="272"/>
    </location>
</feature>
<dbReference type="InterPro" id="IPR029044">
    <property type="entry name" value="Nucleotide-diphossugar_trans"/>
</dbReference>
<reference evidence="3" key="1">
    <citation type="journal article" date="2020" name="mSystems">
        <title>Genome- and Community-Level Interaction Insights into Carbon Utilization and Element Cycling Functions of Hydrothermarchaeota in Hydrothermal Sediment.</title>
        <authorList>
            <person name="Zhou Z."/>
            <person name="Liu Y."/>
            <person name="Xu W."/>
            <person name="Pan J."/>
            <person name="Luo Z.H."/>
            <person name="Li M."/>
        </authorList>
    </citation>
    <scope>NUCLEOTIDE SEQUENCE [LARGE SCALE GENOMIC DNA]</scope>
    <source>
        <strain evidence="3">SpSt-81</strain>
    </source>
</reference>
<keyword evidence="1" id="KW-0472">Membrane</keyword>
<keyword evidence="1" id="KW-1133">Transmembrane helix</keyword>
<keyword evidence="1" id="KW-0812">Transmembrane</keyword>
<dbReference type="EMBL" id="DTIN01000002">
    <property type="protein sequence ID" value="HFX12546.1"/>
    <property type="molecule type" value="Genomic_DNA"/>
</dbReference>
<dbReference type="InterPro" id="IPR050834">
    <property type="entry name" value="Glycosyltransf_2"/>
</dbReference>
<organism evidence="3">
    <name type="scientific">Dictyoglomus thermophilum</name>
    <dbReference type="NCBI Taxonomy" id="14"/>
    <lineage>
        <taxon>Bacteria</taxon>
        <taxon>Pseudomonadati</taxon>
        <taxon>Dictyoglomota</taxon>
        <taxon>Dictyoglomia</taxon>
        <taxon>Dictyoglomales</taxon>
        <taxon>Dictyoglomaceae</taxon>
        <taxon>Dictyoglomus</taxon>
    </lineage>
</organism>
<keyword evidence="3" id="KW-0808">Transferase</keyword>
<feature type="transmembrane region" description="Helical" evidence="1">
    <location>
        <begin position="278"/>
        <end position="298"/>
    </location>
</feature>
<proteinExistence type="predicted"/>
<comment type="caution">
    <text evidence="3">The sequence shown here is derived from an EMBL/GenBank/DDBJ whole genome shotgun (WGS) entry which is preliminary data.</text>
</comment>
<dbReference type="PANTHER" id="PTHR43685:SF2">
    <property type="entry name" value="GLYCOSYLTRANSFERASE 2-LIKE DOMAIN-CONTAINING PROTEIN"/>
    <property type="match status" value="1"/>
</dbReference>
<protein>
    <submittedName>
        <fullName evidence="3">Glycosyltransferase family 2 protein</fullName>
    </submittedName>
</protein>
<dbReference type="Gene3D" id="3.90.550.10">
    <property type="entry name" value="Spore Coat Polysaccharide Biosynthesis Protein SpsA, Chain A"/>
    <property type="match status" value="1"/>
</dbReference>
<dbReference type="GO" id="GO:0016740">
    <property type="term" value="F:transferase activity"/>
    <property type="evidence" value="ECO:0007669"/>
    <property type="project" value="UniProtKB-KW"/>
</dbReference>
<accession>A0A7C3MPI4</accession>
<feature type="domain" description="Glycosyltransferase 2-like" evidence="2">
    <location>
        <begin position="12"/>
        <end position="145"/>
    </location>
</feature>
<evidence type="ECO:0000256" key="1">
    <source>
        <dbReference type="SAM" id="Phobius"/>
    </source>
</evidence>
<evidence type="ECO:0000259" key="2">
    <source>
        <dbReference type="Pfam" id="PF00535"/>
    </source>
</evidence>
<dbReference type="AlphaFoldDB" id="A0A7C3MPI4"/>
<evidence type="ECO:0000313" key="3">
    <source>
        <dbReference type="EMBL" id="HFX12546.1"/>
    </source>
</evidence>
<dbReference type="SUPFAM" id="SSF53448">
    <property type="entry name" value="Nucleotide-diphospho-sugar transferases"/>
    <property type="match status" value="1"/>
</dbReference>
<dbReference type="InterPro" id="IPR001173">
    <property type="entry name" value="Glyco_trans_2-like"/>
</dbReference>
<feature type="transmembrane region" description="Helical" evidence="1">
    <location>
        <begin position="310"/>
        <end position="332"/>
    </location>
</feature>
<dbReference type="PANTHER" id="PTHR43685">
    <property type="entry name" value="GLYCOSYLTRANSFERASE"/>
    <property type="match status" value="1"/>
</dbReference>
<gene>
    <name evidence="3" type="ORF">ENW00_00060</name>
</gene>
<name>A0A7C3MPI4_DICTH</name>
<dbReference type="Pfam" id="PF00535">
    <property type="entry name" value="Glycos_transf_2"/>
    <property type="match status" value="1"/>
</dbReference>
<dbReference type="CDD" id="cd02525">
    <property type="entry name" value="Succinoglycan_BP_ExoA"/>
    <property type="match status" value="1"/>
</dbReference>